<keyword evidence="2" id="KW-0378">Hydrolase</keyword>
<dbReference type="Gene3D" id="3.40.50.1820">
    <property type="entry name" value="alpha/beta hydrolase"/>
    <property type="match status" value="1"/>
</dbReference>
<dbReference type="PANTHER" id="PTHR43248">
    <property type="entry name" value="2-SUCCINYL-6-HYDROXY-2,4-CYCLOHEXADIENE-1-CARBOXYLATE SYNTHASE"/>
    <property type="match status" value="1"/>
</dbReference>
<evidence type="ECO:0000313" key="6">
    <source>
        <dbReference type="Proteomes" id="UP001274830"/>
    </source>
</evidence>
<feature type="domain" description="Peptidase S33 tripeptidyl aminopeptidase-like C-terminal" evidence="4">
    <location>
        <begin position="524"/>
        <end position="626"/>
    </location>
</feature>
<dbReference type="PANTHER" id="PTHR43248:SF25">
    <property type="entry name" value="AB HYDROLASE-1 DOMAIN-CONTAINING PROTEIN-RELATED"/>
    <property type="match status" value="1"/>
</dbReference>
<keyword evidence="3" id="KW-0472">Membrane</keyword>
<sequence length="683" mass="74815">MVTPYALGADVKGTHHVGPVALQSPRRWPQQRLVLAAGLGLFLYGLYHGAWLPTGALDSPLNPIKRAFNWDEVYAKPGLEYEDCYAEFNDGVPLQCARLELPMDYWNGTTNATIGLAVVRKPARVPVSHPQYGGAVLLNPGGPGGSGIGLLVGGGDAIRSKIDTIKAGEGKYFDLISFDPRGVGVTQPPVQCITNPALAHTWQVRLMEEGVYEASDAAIGRLWSMNQALSASCSLPLPYGIPDIREYVSTASVARDMLEITERHGQWREKQAKILVDTICCGNSKRPTAQQSDHDIVQRTRYQAGTEMLQYWGFSYGSYLGNTFAAMFPDRVGRLIVDGVVDAYNYKRTLWSDNLLDTELDWNQFSYHCARVGFPTCLLANETGETAAEGVRHRVLNITQSLYHNPLPVIGPKPEVITYSDVKGLIFAALYTPIQAFPYVAYLLAGVEQGNGTEFARLLSIYHDFQCPKEEALMQNIIPLRNKSSGPLGPDATRAIACSDGDDQSWVNRTVFDKYVKELNKSSPTLGSLWSGLRLACIHYSVRAHHRFEGPWKAKTAHPLLLIGNTADPVTPVKHAINMAKGFEGAVALTQDSAGHCSLSTFSNCTVHHVRQYFQTGILPPPNTTCTADEVPFGSRPGELCTDSLETLEAKKQHEVLATALHRSGMSRAGTSMVADVAWPWQG</sequence>
<gene>
    <name evidence="5" type="ORF">LTR78_005471</name>
</gene>
<dbReference type="InterPro" id="IPR013595">
    <property type="entry name" value="Pept_S33_TAP-like_C"/>
</dbReference>
<reference evidence="5" key="1">
    <citation type="submission" date="2023-07" db="EMBL/GenBank/DDBJ databases">
        <title>Black Yeasts Isolated from many extreme environments.</title>
        <authorList>
            <person name="Coleine C."/>
            <person name="Stajich J.E."/>
            <person name="Selbmann L."/>
        </authorList>
    </citation>
    <scope>NUCLEOTIDE SEQUENCE</scope>
    <source>
        <strain evidence="5">CCFEE 5485</strain>
    </source>
</reference>
<keyword evidence="3" id="KW-1133">Transmembrane helix</keyword>
<dbReference type="Pfam" id="PF08386">
    <property type="entry name" value="Abhydrolase_4"/>
    <property type="match status" value="1"/>
</dbReference>
<feature type="transmembrane region" description="Helical" evidence="3">
    <location>
        <begin position="33"/>
        <end position="52"/>
    </location>
</feature>
<evidence type="ECO:0000256" key="3">
    <source>
        <dbReference type="SAM" id="Phobius"/>
    </source>
</evidence>
<dbReference type="InterPro" id="IPR051601">
    <property type="entry name" value="Serine_prot/Carboxylest_S33"/>
</dbReference>
<comment type="caution">
    <text evidence="5">The sequence shown here is derived from an EMBL/GenBank/DDBJ whole genome shotgun (WGS) entry which is preliminary data.</text>
</comment>
<accession>A0AAE0WMZ8</accession>
<keyword evidence="3" id="KW-0812">Transmembrane</keyword>
<organism evidence="5 6">
    <name type="scientific">Recurvomyces mirabilis</name>
    <dbReference type="NCBI Taxonomy" id="574656"/>
    <lineage>
        <taxon>Eukaryota</taxon>
        <taxon>Fungi</taxon>
        <taxon>Dikarya</taxon>
        <taxon>Ascomycota</taxon>
        <taxon>Pezizomycotina</taxon>
        <taxon>Dothideomycetes</taxon>
        <taxon>Dothideomycetidae</taxon>
        <taxon>Mycosphaerellales</taxon>
        <taxon>Teratosphaeriaceae</taxon>
        <taxon>Recurvomyces</taxon>
    </lineage>
</organism>
<comment type="similarity">
    <text evidence="1">Belongs to the peptidase S33 family.</text>
</comment>
<evidence type="ECO:0000313" key="5">
    <source>
        <dbReference type="EMBL" id="KAK3674749.1"/>
    </source>
</evidence>
<dbReference type="InterPro" id="IPR029058">
    <property type="entry name" value="AB_hydrolase_fold"/>
</dbReference>
<dbReference type="AlphaFoldDB" id="A0AAE0WMZ8"/>
<keyword evidence="6" id="KW-1185">Reference proteome</keyword>
<dbReference type="Proteomes" id="UP001274830">
    <property type="component" value="Unassembled WGS sequence"/>
</dbReference>
<name>A0AAE0WMZ8_9PEZI</name>
<evidence type="ECO:0000259" key="4">
    <source>
        <dbReference type="Pfam" id="PF08386"/>
    </source>
</evidence>
<evidence type="ECO:0000256" key="2">
    <source>
        <dbReference type="ARBA" id="ARBA00022801"/>
    </source>
</evidence>
<evidence type="ECO:0000256" key="1">
    <source>
        <dbReference type="ARBA" id="ARBA00010088"/>
    </source>
</evidence>
<protein>
    <recommendedName>
        <fullName evidence="4">Peptidase S33 tripeptidyl aminopeptidase-like C-terminal domain-containing protein</fullName>
    </recommendedName>
</protein>
<proteinExistence type="inferred from homology"/>
<dbReference type="GO" id="GO:0016787">
    <property type="term" value="F:hydrolase activity"/>
    <property type="evidence" value="ECO:0007669"/>
    <property type="project" value="UniProtKB-KW"/>
</dbReference>
<dbReference type="EMBL" id="JAUTXT010000018">
    <property type="protein sequence ID" value="KAK3674749.1"/>
    <property type="molecule type" value="Genomic_DNA"/>
</dbReference>
<dbReference type="SUPFAM" id="SSF53474">
    <property type="entry name" value="alpha/beta-Hydrolases"/>
    <property type="match status" value="1"/>
</dbReference>